<evidence type="ECO:0000256" key="7">
    <source>
        <dbReference type="SAM" id="SignalP"/>
    </source>
</evidence>
<dbReference type="GO" id="GO:0016788">
    <property type="term" value="F:hydrolase activity, acting on ester bonds"/>
    <property type="evidence" value="ECO:0007669"/>
    <property type="project" value="TreeGrafter"/>
</dbReference>
<keyword evidence="7" id="KW-0732">Signal</keyword>
<evidence type="ECO:0000256" key="5">
    <source>
        <dbReference type="ARBA" id="ARBA00022833"/>
    </source>
</evidence>
<keyword evidence="9" id="KW-1185">Reference proteome</keyword>
<dbReference type="InParanoid" id="A0A6J2XNY2"/>
<name>A0A6J2XNY2_SITOR</name>
<accession>A0A6J2XNY2</accession>
<comment type="subunit">
    <text evidence="2">Monomer.</text>
</comment>
<dbReference type="OrthoDB" id="5119241at2759"/>
<organism evidence="9 10">
    <name type="scientific">Sitophilus oryzae</name>
    <name type="common">Rice weevil</name>
    <name type="synonym">Curculio oryzae</name>
    <dbReference type="NCBI Taxonomy" id="7048"/>
    <lineage>
        <taxon>Eukaryota</taxon>
        <taxon>Metazoa</taxon>
        <taxon>Ecdysozoa</taxon>
        <taxon>Arthropoda</taxon>
        <taxon>Hexapoda</taxon>
        <taxon>Insecta</taxon>
        <taxon>Pterygota</taxon>
        <taxon>Neoptera</taxon>
        <taxon>Endopterygota</taxon>
        <taxon>Coleoptera</taxon>
        <taxon>Polyphaga</taxon>
        <taxon>Cucujiformia</taxon>
        <taxon>Curculionidae</taxon>
        <taxon>Dryophthorinae</taxon>
        <taxon>Sitophilus</taxon>
    </lineage>
</organism>
<keyword evidence="6" id="KW-0539">Nucleus</keyword>
<dbReference type="Pfam" id="PF08925">
    <property type="entry name" value="DUF1907"/>
    <property type="match status" value="1"/>
</dbReference>
<feature type="domain" description="DUF1907" evidence="8">
    <location>
        <begin position="46"/>
        <end position="327"/>
    </location>
</feature>
<dbReference type="PANTHER" id="PTHR13204:SF1">
    <property type="entry name" value="ESTER HYDROLASE C11ORF54"/>
    <property type="match status" value="1"/>
</dbReference>
<feature type="chain" id="PRO_5026679384" evidence="7">
    <location>
        <begin position="23"/>
        <end position="339"/>
    </location>
</feature>
<evidence type="ECO:0000256" key="2">
    <source>
        <dbReference type="ARBA" id="ARBA00011245"/>
    </source>
</evidence>
<evidence type="ECO:0000313" key="10">
    <source>
        <dbReference type="RefSeq" id="XP_030753223.1"/>
    </source>
</evidence>
<dbReference type="KEGG" id="soy:115880217"/>
<dbReference type="GO" id="GO:0008270">
    <property type="term" value="F:zinc ion binding"/>
    <property type="evidence" value="ECO:0007669"/>
    <property type="project" value="TreeGrafter"/>
</dbReference>
<dbReference type="SMART" id="SM01168">
    <property type="entry name" value="DUF1907"/>
    <property type="match status" value="1"/>
</dbReference>
<evidence type="ECO:0000256" key="4">
    <source>
        <dbReference type="ARBA" id="ARBA00022801"/>
    </source>
</evidence>
<keyword evidence="5" id="KW-0862">Zinc</keyword>
<gene>
    <name evidence="10" type="primary">LOC115880217</name>
</gene>
<dbReference type="GO" id="GO:0005634">
    <property type="term" value="C:nucleus"/>
    <property type="evidence" value="ECO:0007669"/>
    <property type="project" value="UniProtKB-SubCell"/>
</dbReference>
<sequence>MTLLCLKLILIFVCIKCTSTMALDFKTVPVEKKALYVPSLEEVAEVFRSTLPDNYAEVSVDVVDSPDLTQKPFLLANKGLNGNPKVIEIGGPPYLLPLVQRDKVYDLKDVANLVHSDPAFLIGAGAGPHPYIGVNCEGVINVNIANGTVDQHTRVSKVNGTDEHMVVQVLPNNETRIALLGNIFISEGRPGKVIKVHVKKRTGNKNFIEALRNGIENKYGDKQLVGIGGVFLIANGKVKQHVMRDFSKLPITSDEGVTDWLKFYEMSAPLTAVGTFTSNGGGDLDLRVQHFHSFSTHGEAGHYHYDTTPDTVEYLGYFNIGHEIIRIDKPTETHQVGRD</sequence>
<dbReference type="RefSeq" id="XP_030753223.1">
    <property type="nucleotide sequence ID" value="XM_030897363.1"/>
</dbReference>
<proteinExistence type="predicted"/>
<feature type="signal peptide" evidence="7">
    <location>
        <begin position="1"/>
        <end position="22"/>
    </location>
</feature>
<evidence type="ECO:0000259" key="8">
    <source>
        <dbReference type="SMART" id="SM01168"/>
    </source>
</evidence>
<dbReference type="PANTHER" id="PTHR13204">
    <property type="entry name" value="PTD012 PROTEIN"/>
    <property type="match status" value="1"/>
</dbReference>
<comment type="subcellular location">
    <subcellularLocation>
        <location evidence="1">Nucleus</location>
    </subcellularLocation>
</comment>
<evidence type="ECO:0000256" key="1">
    <source>
        <dbReference type="ARBA" id="ARBA00004123"/>
    </source>
</evidence>
<dbReference type="InterPro" id="IPR015021">
    <property type="entry name" value="C11orf54_DUF1907"/>
</dbReference>
<dbReference type="SUPFAM" id="SSF117856">
    <property type="entry name" value="AF0104/ALDC/Ptd012-like"/>
    <property type="match status" value="1"/>
</dbReference>
<dbReference type="FunCoup" id="A0A6J2XNY2">
    <property type="interactions" value="305"/>
</dbReference>
<dbReference type="GeneID" id="115880217"/>
<protein>
    <submittedName>
        <fullName evidence="10">Ester hydrolase C11orf54 homolog isoform X1</fullName>
    </submittedName>
</protein>
<reference evidence="10" key="1">
    <citation type="submission" date="2025-08" db="UniProtKB">
        <authorList>
            <consortium name="RefSeq"/>
        </authorList>
    </citation>
    <scope>IDENTIFICATION</scope>
    <source>
        <tissue evidence="10">Gonads</tissue>
    </source>
</reference>
<evidence type="ECO:0000256" key="6">
    <source>
        <dbReference type="ARBA" id="ARBA00023242"/>
    </source>
</evidence>
<keyword evidence="3" id="KW-0479">Metal-binding</keyword>
<evidence type="ECO:0000256" key="3">
    <source>
        <dbReference type="ARBA" id="ARBA00022723"/>
    </source>
</evidence>
<dbReference type="AlphaFoldDB" id="A0A6J2XNY2"/>
<evidence type="ECO:0000313" key="9">
    <source>
        <dbReference type="Proteomes" id="UP000504635"/>
    </source>
</evidence>
<dbReference type="CDD" id="cd17298">
    <property type="entry name" value="DUF1907"/>
    <property type="match status" value="1"/>
</dbReference>
<dbReference type="Proteomes" id="UP000504635">
    <property type="component" value="Unplaced"/>
</dbReference>
<keyword evidence="4 10" id="KW-0378">Hydrolase</keyword>